<evidence type="ECO:0007829" key="5">
    <source>
        <dbReference type="ProteomicsDB" id="A0A1W2P6T0"/>
    </source>
</evidence>
<accession>A0A1W2P6T0</accession>
<keyword evidence="5" id="KW-1267">Proteomics identification</keyword>
<dbReference type="GeneTree" id="ENSGT00550000074816"/>
<evidence type="ECO:0000313" key="2">
    <source>
        <dbReference type="Ensembl" id="ENSMUSP00000151382.2"/>
    </source>
</evidence>
<reference evidence="2 4" key="2">
    <citation type="journal article" date="2011" name="PLoS Biol.">
        <title>Modernizing reference genome assemblies.</title>
        <authorList>
            <person name="Church D.M."/>
            <person name="Schneider V.A."/>
            <person name="Graves T."/>
            <person name="Auger K."/>
            <person name="Cunningham F."/>
            <person name="Bouk N."/>
            <person name="Chen H.C."/>
            <person name="Agarwala R."/>
            <person name="McLaren W.M."/>
            <person name="Ritchie G.R."/>
            <person name="Albracht D."/>
            <person name="Kremitzki M."/>
            <person name="Rock S."/>
            <person name="Kotkiewicz H."/>
            <person name="Kremitzki C."/>
            <person name="Wollam A."/>
            <person name="Trani L."/>
            <person name="Fulton L."/>
            <person name="Fulton R."/>
            <person name="Matthews L."/>
            <person name="Whitehead S."/>
            <person name="Chow W."/>
            <person name="Torrance J."/>
            <person name="Dunn M."/>
            <person name="Harden G."/>
            <person name="Threadgold G."/>
            <person name="Wood J."/>
            <person name="Collins J."/>
            <person name="Heath P."/>
            <person name="Griffiths G."/>
            <person name="Pelan S."/>
            <person name="Grafham D."/>
            <person name="Eichler E.E."/>
            <person name="Weinstock G."/>
            <person name="Mardis E.R."/>
            <person name="Wilson R.K."/>
            <person name="Howe K."/>
            <person name="Flicek P."/>
            <person name="Hubbard T."/>
        </authorList>
    </citation>
    <scope>NUCLEOTIDE SEQUENCE [LARGE SCALE GENOMIC DNA]</scope>
    <source>
        <strain evidence="2 4">C57BL/6J</strain>
    </source>
</reference>
<dbReference type="ProteomicsDB" id="361011"/>
<sequence length="59" mass="6985">MAKRKEENFCSPENAKRPRQEELEDFDKDGDEDECTISFTNGTSTLLSRYLNNIKEQRR</sequence>
<proteinExistence type="evidence at protein level"/>
<dbReference type="AGR" id="MGI:1914491"/>
<name>A0A1W2P6T0_MOUSE</name>
<reference evidence="2" key="4">
    <citation type="submission" date="2025-09" db="UniProtKB">
        <authorList>
            <consortium name="Ensembl"/>
        </authorList>
    </citation>
    <scope>IDENTIFICATION</scope>
    <source>
        <strain evidence="2">C57BL/6J</strain>
    </source>
</reference>
<dbReference type="Proteomes" id="UP000000589">
    <property type="component" value="Chromosome 12"/>
</dbReference>
<dbReference type="AlphaFoldDB" id="A0A1W2P6T0"/>
<feature type="compositionally biased region" description="Basic and acidic residues" evidence="1">
    <location>
        <begin position="1"/>
        <end position="21"/>
    </location>
</feature>
<dbReference type="VEuPathDB" id="HostDB:ENSMUSG00000020608"/>
<feature type="region of interest" description="Disordered" evidence="1">
    <location>
        <begin position="1"/>
        <end position="37"/>
    </location>
</feature>
<protein>
    <submittedName>
        <fullName evidence="2">Structural maintenance of chromosomes 6</fullName>
    </submittedName>
</protein>
<keyword evidence="4" id="KW-1185">Reference proteome</keyword>
<dbReference type="MGI" id="MGI:1914491">
    <property type="gene designation" value="Smc6"/>
</dbReference>
<evidence type="ECO:0000313" key="4">
    <source>
        <dbReference type="Proteomes" id="UP000000589"/>
    </source>
</evidence>
<reference evidence="2 4" key="1">
    <citation type="journal article" date="2009" name="PLoS Biol.">
        <title>Lineage-specific biology revealed by a finished genome assembly of the mouse.</title>
        <authorList>
            <consortium name="Mouse Genome Sequencing Consortium"/>
            <person name="Church D.M."/>
            <person name="Goodstadt L."/>
            <person name="Hillier L.W."/>
            <person name="Zody M.C."/>
            <person name="Goldstein S."/>
            <person name="She X."/>
            <person name="Bult C.J."/>
            <person name="Agarwala R."/>
            <person name="Cherry J.L."/>
            <person name="DiCuccio M."/>
            <person name="Hlavina W."/>
            <person name="Kapustin Y."/>
            <person name="Meric P."/>
            <person name="Maglott D."/>
            <person name="Birtle Z."/>
            <person name="Marques A.C."/>
            <person name="Graves T."/>
            <person name="Zhou S."/>
            <person name="Teague B."/>
            <person name="Potamousis K."/>
            <person name="Churas C."/>
            <person name="Place M."/>
            <person name="Herschleb J."/>
            <person name="Runnheim R."/>
            <person name="Forrest D."/>
            <person name="Amos-Landgraf J."/>
            <person name="Schwartz D.C."/>
            <person name="Cheng Z."/>
            <person name="Lindblad-Toh K."/>
            <person name="Eichler E.E."/>
            <person name="Ponting C.P."/>
        </authorList>
    </citation>
    <scope>NUCLEOTIDE SEQUENCE [LARGE SCALE GENOMIC DNA]</scope>
    <source>
        <strain evidence="2 4">C57BL/6J</strain>
    </source>
</reference>
<dbReference type="Bgee" id="ENSMUSG00000020608">
    <property type="expression patterns" value="Expressed in embryonic post-anal tail and 263 other cell types or tissues"/>
</dbReference>
<gene>
    <name evidence="2 3" type="primary">Smc6</name>
</gene>
<dbReference type="Antibodypedia" id="27034">
    <property type="antibodies" value="166 antibodies from 27 providers"/>
</dbReference>
<reference evidence="2" key="3">
    <citation type="submission" date="2025-08" db="UniProtKB">
        <authorList>
            <consortium name="Ensembl"/>
        </authorList>
    </citation>
    <scope>IDENTIFICATION</scope>
    <source>
        <strain evidence="2">C57BL/6J</strain>
    </source>
</reference>
<dbReference type="SMR" id="A0A1W2P6T0"/>
<organism evidence="2 4">
    <name type="scientific">Mus musculus</name>
    <name type="common">Mouse</name>
    <dbReference type="NCBI Taxonomy" id="10090"/>
    <lineage>
        <taxon>Eukaryota</taxon>
        <taxon>Metazoa</taxon>
        <taxon>Chordata</taxon>
        <taxon>Craniata</taxon>
        <taxon>Vertebrata</taxon>
        <taxon>Euteleostomi</taxon>
        <taxon>Mammalia</taxon>
        <taxon>Eutheria</taxon>
        <taxon>Euarchontoglires</taxon>
        <taxon>Glires</taxon>
        <taxon>Rodentia</taxon>
        <taxon>Myomorpha</taxon>
        <taxon>Muroidea</taxon>
        <taxon>Muridae</taxon>
        <taxon>Murinae</taxon>
        <taxon>Mus</taxon>
        <taxon>Mus</taxon>
    </lineage>
</organism>
<dbReference type="Ensembl" id="ENSMUST00000217906.2">
    <property type="protein sequence ID" value="ENSMUSP00000151382.2"/>
    <property type="gene ID" value="ENSMUSG00000020608.8"/>
</dbReference>
<evidence type="ECO:0000256" key="1">
    <source>
        <dbReference type="SAM" id="MobiDB-lite"/>
    </source>
</evidence>
<evidence type="ECO:0000313" key="3">
    <source>
        <dbReference type="MGI" id="MGI:1914491"/>
    </source>
</evidence>
<feature type="compositionally biased region" description="Acidic residues" evidence="1">
    <location>
        <begin position="22"/>
        <end position="35"/>
    </location>
</feature>
<dbReference type="ExpressionAtlas" id="A0A1W2P6T0">
    <property type="expression patterns" value="baseline and differential"/>
</dbReference>